<name>A0ABX8DZQ2_9PSED</name>
<reference evidence="1 2" key="1">
    <citation type="journal article" date="2016" name="J. Hazard. Mater.">
        <title>A newly isolated Pseudomonas putida S-1 strain for batch-mode-propanethiol degradation and continuous treatment of propanethiol-containing waste gas.</title>
        <authorList>
            <person name="Chen D.Z."/>
            <person name="Sun Y.M."/>
            <person name="Han L.M."/>
            <person name="Chen J."/>
            <person name="Ye J.X."/>
            <person name="Chen J.M."/>
        </authorList>
    </citation>
    <scope>NUCLEOTIDE SEQUENCE [LARGE SCALE GENOMIC DNA]</scope>
    <source>
        <strain evidence="1 2">S-1</strain>
    </source>
</reference>
<gene>
    <name evidence="1" type="ORF">KH389_17270</name>
</gene>
<dbReference type="EMBL" id="CP074676">
    <property type="protein sequence ID" value="QVL21742.1"/>
    <property type="molecule type" value="Genomic_DNA"/>
</dbReference>
<dbReference type="SUPFAM" id="SSF53720">
    <property type="entry name" value="ALDH-like"/>
    <property type="match status" value="1"/>
</dbReference>
<evidence type="ECO:0000313" key="2">
    <source>
        <dbReference type="Proteomes" id="UP000678154"/>
    </source>
</evidence>
<dbReference type="Proteomes" id="UP000678154">
    <property type="component" value="Chromosome"/>
</dbReference>
<sequence length="75" mass="8324">MGHADTSASKVPPIDFDEAHAAFIAHANLSTHERFVELSKLKQTILVSRKMIIEHVMKEVGKCRTDALIAEMHGI</sequence>
<organism evidence="1 2">
    <name type="scientific">Pseudomonas qingdaonensis</name>
    <dbReference type="NCBI Taxonomy" id="2056231"/>
    <lineage>
        <taxon>Bacteria</taxon>
        <taxon>Pseudomonadati</taxon>
        <taxon>Pseudomonadota</taxon>
        <taxon>Gammaproteobacteria</taxon>
        <taxon>Pseudomonadales</taxon>
        <taxon>Pseudomonadaceae</taxon>
        <taxon>Pseudomonas</taxon>
    </lineage>
</organism>
<proteinExistence type="predicted"/>
<accession>A0ABX8DZQ2</accession>
<keyword evidence="2" id="KW-1185">Reference proteome</keyword>
<evidence type="ECO:0000313" key="1">
    <source>
        <dbReference type="EMBL" id="QVL21742.1"/>
    </source>
</evidence>
<dbReference type="GeneID" id="87482018"/>
<dbReference type="InterPro" id="IPR016161">
    <property type="entry name" value="Ald_DH/histidinol_DH"/>
</dbReference>
<protein>
    <submittedName>
        <fullName evidence="1">Uncharacterized protein</fullName>
    </submittedName>
</protein>
<dbReference type="RefSeq" id="WP_213607565.1">
    <property type="nucleotide sequence ID" value="NZ_CP074676.1"/>
</dbReference>